<reference evidence="1" key="1">
    <citation type="submission" date="2024-07" db="EMBL/GenBank/DDBJ databases">
        <title>A survey of Mimosa microsymbionts across Brazilian biomes reveals a high diversity of Paraburkholderia nodulating endemic species, but also that Cupriavidus is common as a symbiont of widespread species.</title>
        <authorList>
            <person name="Rouws L."/>
            <person name="Barauna A."/>
            <person name="Beukes C."/>
            <person name="Rouws J.R.C."/>
            <person name="De Faria S.M."/>
            <person name="Gross E."/>
            <person name="Bueno Dos Reis Junior F."/>
            <person name="Simon M.F."/>
            <person name="Maluk M."/>
            <person name="Odee D.W."/>
            <person name="Kenicer G."/>
            <person name="Young J.P.W."/>
            <person name="Reis V.M."/>
            <person name="Zilli J."/>
            <person name="James E.K."/>
        </authorList>
    </citation>
    <scope>NUCLEOTIDE SEQUENCE</scope>
    <source>
        <strain evidence="1">EG181B</strain>
    </source>
</reference>
<dbReference type="Proteomes" id="UP001558850">
    <property type="component" value="Unassembled WGS sequence"/>
</dbReference>
<name>A0ACC6TUW7_9BURK</name>
<comment type="caution">
    <text evidence="1">The sequence shown here is derived from an EMBL/GenBank/DDBJ whole genome shotgun (WGS) entry which is preliminary data.</text>
</comment>
<evidence type="ECO:0000313" key="1">
    <source>
        <dbReference type="EMBL" id="MEX3931185.1"/>
    </source>
</evidence>
<accession>A0ACC6TUW7</accession>
<proteinExistence type="predicted"/>
<evidence type="ECO:0000313" key="2">
    <source>
        <dbReference type="Proteomes" id="UP001558850"/>
    </source>
</evidence>
<sequence length="160" mass="18296">MVTNDRNLALAQTLEVHEGQPMLEKRFEQVKTMHEIAPVFLKDEGGIEAFVTLYFLALLVQALIERELRRAMKREGIDELPLYPEQRRCKRPTPEQILRLFSLAERHQLIEGTHRTDLRRWVHGSATSGAYATRCTETCLSLAGASNAIRAPNCLLDVRK</sequence>
<gene>
    <name evidence="1" type="ORF">AB4Y32_05065</name>
</gene>
<organism evidence="1 2">
    <name type="scientific">Paraburkholderia phymatum</name>
    <dbReference type="NCBI Taxonomy" id="148447"/>
    <lineage>
        <taxon>Bacteria</taxon>
        <taxon>Pseudomonadati</taxon>
        <taxon>Pseudomonadota</taxon>
        <taxon>Betaproteobacteria</taxon>
        <taxon>Burkholderiales</taxon>
        <taxon>Burkholderiaceae</taxon>
        <taxon>Paraburkholderia</taxon>
    </lineage>
</organism>
<keyword evidence="2" id="KW-1185">Reference proteome</keyword>
<protein>
    <submittedName>
        <fullName evidence="1">Uncharacterized protein</fullName>
    </submittedName>
</protein>
<dbReference type="EMBL" id="JBFRCH010000002">
    <property type="protein sequence ID" value="MEX3931185.1"/>
    <property type="molecule type" value="Genomic_DNA"/>
</dbReference>